<name>A0ACC3AJG6_9EURO</name>
<protein>
    <submittedName>
        <fullName evidence="1">Uncharacterized protein</fullName>
    </submittedName>
</protein>
<evidence type="ECO:0000313" key="1">
    <source>
        <dbReference type="EMBL" id="KAJ9663880.1"/>
    </source>
</evidence>
<evidence type="ECO:0000313" key="2">
    <source>
        <dbReference type="Proteomes" id="UP001172386"/>
    </source>
</evidence>
<sequence length="349" mass="39487">MANLCNYSVRLNTTDIVKNEPECGFSICAFALALFNRVLSLTLPGGSEQSARPEHIGYCWGPRKDSIIQSLQYYSETRGNVRMKPPKLLRGGLHMSGWPWEMSTNTQVNVQTTHGLPPVDDRTKFFDAFGVLIEDIGNRGLTDLADMLREQHTLATSPSNDELYDPYEPVPQSEASDEEMIEAFDPRKMTWEDLVNSTPFWTWILRQGLTDKTIQAARLNKIHFPNGNNKESVNNAAGSSPSETNWVSNVNPSAVFDPQNSNQTSHTPSDNPYSTLYIFTPDTILDNTMARTERRGDPLSWVLEHHTLLKGFLRIPRQAFPSYEDFELVEVIGRFQKEQSHRSLCLSNS</sequence>
<reference evidence="1" key="1">
    <citation type="submission" date="2022-10" db="EMBL/GenBank/DDBJ databases">
        <title>Culturing micro-colonial fungi from biological soil crusts in the Mojave desert and describing Neophaeococcomyces mojavensis, and introducing the new genera and species Taxawa tesnikishii.</title>
        <authorList>
            <person name="Kurbessoian T."/>
            <person name="Stajich J.E."/>
        </authorList>
    </citation>
    <scope>NUCLEOTIDE SEQUENCE</scope>
    <source>
        <strain evidence="1">JES_112</strain>
    </source>
</reference>
<dbReference type="Proteomes" id="UP001172386">
    <property type="component" value="Unassembled WGS sequence"/>
</dbReference>
<organism evidence="1 2">
    <name type="scientific">Neophaeococcomyces mojaviensis</name>
    <dbReference type="NCBI Taxonomy" id="3383035"/>
    <lineage>
        <taxon>Eukaryota</taxon>
        <taxon>Fungi</taxon>
        <taxon>Dikarya</taxon>
        <taxon>Ascomycota</taxon>
        <taxon>Pezizomycotina</taxon>
        <taxon>Eurotiomycetes</taxon>
        <taxon>Chaetothyriomycetidae</taxon>
        <taxon>Chaetothyriales</taxon>
        <taxon>Chaetothyriales incertae sedis</taxon>
        <taxon>Neophaeococcomyces</taxon>
    </lineage>
</organism>
<accession>A0ACC3AJG6</accession>
<keyword evidence="2" id="KW-1185">Reference proteome</keyword>
<proteinExistence type="predicted"/>
<dbReference type="EMBL" id="JAPDRQ010000006">
    <property type="protein sequence ID" value="KAJ9663880.1"/>
    <property type="molecule type" value="Genomic_DNA"/>
</dbReference>
<comment type="caution">
    <text evidence="1">The sequence shown here is derived from an EMBL/GenBank/DDBJ whole genome shotgun (WGS) entry which is preliminary data.</text>
</comment>
<gene>
    <name evidence="1" type="ORF">H2198_000640</name>
</gene>